<dbReference type="InterPro" id="IPR051199">
    <property type="entry name" value="LPS_LOS_Heptosyltrfase"/>
</dbReference>
<dbReference type="Gene3D" id="3.40.50.2000">
    <property type="entry name" value="Glycogen Phosphorylase B"/>
    <property type="match status" value="2"/>
</dbReference>
<keyword evidence="1" id="KW-0328">Glycosyltransferase</keyword>
<evidence type="ECO:0000256" key="2">
    <source>
        <dbReference type="ARBA" id="ARBA00022679"/>
    </source>
</evidence>
<comment type="caution">
    <text evidence="3">The sequence shown here is derived from an EMBL/GenBank/DDBJ whole genome shotgun (WGS) entry which is preliminary data.</text>
</comment>
<dbReference type="Pfam" id="PF01075">
    <property type="entry name" value="Glyco_transf_9"/>
    <property type="match status" value="1"/>
</dbReference>
<dbReference type="Proteomes" id="UP001482231">
    <property type="component" value="Unassembled WGS sequence"/>
</dbReference>
<dbReference type="EMBL" id="JBAJEX010000002">
    <property type="protein sequence ID" value="MEO1766422.1"/>
    <property type="molecule type" value="Genomic_DNA"/>
</dbReference>
<dbReference type="RefSeq" id="WP_347307469.1">
    <property type="nucleotide sequence ID" value="NZ_JBAJEX010000002.1"/>
</dbReference>
<keyword evidence="4" id="KW-1185">Reference proteome</keyword>
<dbReference type="PANTHER" id="PTHR30160">
    <property type="entry name" value="TETRAACYLDISACCHARIDE 4'-KINASE-RELATED"/>
    <property type="match status" value="1"/>
</dbReference>
<evidence type="ECO:0000256" key="1">
    <source>
        <dbReference type="ARBA" id="ARBA00022676"/>
    </source>
</evidence>
<keyword evidence="2" id="KW-0808">Transferase</keyword>
<name>A0ABV0EF16_9BURK</name>
<protein>
    <submittedName>
        <fullName evidence="3">Glycosyltransferase family 9 protein</fullName>
    </submittedName>
</protein>
<reference evidence="3 4" key="1">
    <citation type="submission" date="2024-02" db="EMBL/GenBank/DDBJ databases">
        <title>New thermophilic sulfur-oxidizing bacteria from a hot springs of the Uzon caldera (Kamchatka, Russia).</title>
        <authorList>
            <person name="Dukat A.M."/>
            <person name="Elcheninov A.G."/>
            <person name="Frolov E.N."/>
        </authorList>
    </citation>
    <scope>NUCLEOTIDE SEQUENCE [LARGE SCALE GENOMIC DNA]</scope>
    <source>
        <strain evidence="3 4">AK1</strain>
    </source>
</reference>
<evidence type="ECO:0000313" key="4">
    <source>
        <dbReference type="Proteomes" id="UP001482231"/>
    </source>
</evidence>
<dbReference type="InterPro" id="IPR002201">
    <property type="entry name" value="Glyco_trans_9"/>
</dbReference>
<gene>
    <name evidence="3" type="ORF">V6E02_04265</name>
</gene>
<organism evidence="3 4">
    <name type="scientific">Thiobacter aerophilum</name>
    <dbReference type="NCBI Taxonomy" id="3121275"/>
    <lineage>
        <taxon>Bacteria</taxon>
        <taxon>Pseudomonadati</taxon>
        <taxon>Pseudomonadota</taxon>
        <taxon>Betaproteobacteria</taxon>
        <taxon>Burkholderiales</taxon>
        <taxon>Thiobacteraceae</taxon>
        <taxon>Thiobacter</taxon>
    </lineage>
</organism>
<proteinExistence type="predicted"/>
<sequence>MKILLIRRDNIGDLVCTTPLFSALRARFPEAFLAAFVNSYNAEVLAGNPHLDSVYSYTKAKHRAPGKTAAEVYWDRLKLFWHLRRMRFDYAIIAGAHFLPRALRLARAVSPRHIIGFTEPGKAGVAHIDIAIPYTLPHPLHEVEDIFRLLAPLGIEGPPGPLTVVAPPEETARAQAALATLGQGPVVGLHISARKPSQRWPKERFAELARLLVARHGVRLMLFWSPGSESNPLHPGDDEKAAWIVEATQGLPLLPWPTQRLTQLMGGLAACDSVICSDGGAMHIAAGLGKPIVCFFGRSDPARWHPWRVPHRVLQPESREVADVAVEEAAGAWGSLVAERLKTM</sequence>
<dbReference type="SUPFAM" id="SSF53756">
    <property type="entry name" value="UDP-Glycosyltransferase/glycogen phosphorylase"/>
    <property type="match status" value="1"/>
</dbReference>
<evidence type="ECO:0000313" key="3">
    <source>
        <dbReference type="EMBL" id="MEO1766422.1"/>
    </source>
</evidence>
<dbReference type="CDD" id="cd03789">
    <property type="entry name" value="GT9_LPS_heptosyltransferase"/>
    <property type="match status" value="1"/>
</dbReference>
<dbReference type="PANTHER" id="PTHR30160:SF1">
    <property type="entry name" value="LIPOPOLYSACCHARIDE 1,2-N-ACETYLGLUCOSAMINETRANSFERASE-RELATED"/>
    <property type="match status" value="1"/>
</dbReference>
<accession>A0ABV0EF16</accession>